<name>A0A1X9LGM4_9MICO</name>
<dbReference type="AlphaFoldDB" id="A0A1X9LGM4"/>
<evidence type="ECO:0000313" key="16">
    <source>
        <dbReference type="Proteomes" id="UP000192775"/>
    </source>
</evidence>
<keyword evidence="8" id="KW-0547">Nucleotide-binding</keyword>
<evidence type="ECO:0000256" key="14">
    <source>
        <dbReference type="ARBA" id="ARBA00049067"/>
    </source>
</evidence>
<dbReference type="KEGG" id="cphy:B5808_03115"/>
<evidence type="ECO:0000256" key="6">
    <source>
        <dbReference type="ARBA" id="ARBA00022600"/>
    </source>
</evidence>
<keyword evidence="16" id="KW-1185">Reference proteome</keyword>
<keyword evidence="12" id="KW-0119">Carbohydrate metabolism</keyword>
<dbReference type="GO" id="GO:0016301">
    <property type="term" value="F:kinase activity"/>
    <property type="evidence" value="ECO:0007669"/>
    <property type="project" value="UniProtKB-KW"/>
</dbReference>
<dbReference type="InterPro" id="IPR040999">
    <property type="entry name" value="Mak_N_cap"/>
</dbReference>
<dbReference type="RefSeq" id="WP_085018348.1">
    <property type="nucleotide sequence ID" value="NZ_BMHD01000001.1"/>
</dbReference>
<organism evidence="15 16">
    <name type="scientific">Cnuibacter physcomitrellae</name>
    <dbReference type="NCBI Taxonomy" id="1619308"/>
    <lineage>
        <taxon>Bacteria</taxon>
        <taxon>Bacillati</taxon>
        <taxon>Actinomycetota</taxon>
        <taxon>Actinomycetes</taxon>
        <taxon>Micrococcales</taxon>
        <taxon>Microbacteriaceae</taxon>
        <taxon>Cnuibacter</taxon>
    </lineage>
</organism>
<dbReference type="STRING" id="1619308.B5808_03115"/>
<keyword evidence="9" id="KW-0418">Kinase</keyword>
<dbReference type="EC" id="2.7.1.175" evidence="4"/>
<dbReference type="SUPFAM" id="SSF56112">
    <property type="entry name" value="Protein kinase-like (PK-like)"/>
    <property type="match status" value="1"/>
</dbReference>
<evidence type="ECO:0000256" key="4">
    <source>
        <dbReference type="ARBA" id="ARBA00011962"/>
    </source>
</evidence>
<gene>
    <name evidence="15" type="ORF">B5808_03115</name>
</gene>
<dbReference type="Proteomes" id="UP000192775">
    <property type="component" value="Chromosome"/>
</dbReference>
<evidence type="ECO:0000256" key="2">
    <source>
        <dbReference type="ARBA" id="ARBA00006219"/>
    </source>
</evidence>
<evidence type="ECO:0000256" key="9">
    <source>
        <dbReference type="ARBA" id="ARBA00022777"/>
    </source>
</evidence>
<dbReference type="InterPro" id="IPR011009">
    <property type="entry name" value="Kinase-like_dom_sf"/>
</dbReference>
<reference evidence="15 16" key="1">
    <citation type="submission" date="2017-04" db="EMBL/GenBank/DDBJ databases">
        <authorList>
            <person name="Afonso C.L."/>
            <person name="Miller P.J."/>
            <person name="Scott M.A."/>
            <person name="Spackman E."/>
            <person name="Goraichik I."/>
            <person name="Dimitrov K.M."/>
            <person name="Suarez D.L."/>
            <person name="Swayne D.E."/>
        </authorList>
    </citation>
    <scope>NUCLEOTIDE SEQUENCE [LARGE SCALE GENOMIC DNA]</scope>
    <source>
        <strain evidence="16">XA(T)</strain>
    </source>
</reference>
<evidence type="ECO:0000256" key="3">
    <source>
        <dbReference type="ARBA" id="ARBA00011245"/>
    </source>
</evidence>
<dbReference type="Pfam" id="PF18085">
    <property type="entry name" value="Mak_N_cap"/>
    <property type="match status" value="1"/>
</dbReference>
<dbReference type="EMBL" id="CP020715">
    <property type="protein sequence ID" value="ARJ04334.1"/>
    <property type="molecule type" value="Genomic_DNA"/>
</dbReference>
<comment type="subunit">
    <text evidence="3">Monomer.</text>
</comment>
<keyword evidence="11" id="KW-0320">Glycogen biosynthesis</keyword>
<evidence type="ECO:0000256" key="1">
    <source>
        <dbReference type="ARBA" id="ARBA00004964"/>
    </source>
</evidence>
<evidence type="ECO:0000256" key="7">
    <source>
        <dbReference type="ARBA" id="ARBA00022679"/>
    </source>
</evidence>
<comment type="pathway">
    <text evidence="1">Glycan biosynthesis; glycogen biosynthesis.</text>
</comment>
<keyword evidence="6" id="KW-0321">Glycogen metabolism</keyword>
<comment type="similarity">
    <text evidence="2">Belongs to the aminoglycoside phosphotransferase family.</text>
</comment>
<evidence type="ECO:0000256" key="11">
    <source>
        <dbReference type="ARBA" id="ARBA00023056"/>
    </source>
</evidence>
<dbReference type="UniPathway" id="UPA00164"/>
<accession>A0A1X9LGM4</accession>
<evidence type="ECO:0000313" key="15">
    <source>
        <dbReference type="EMBL" id="ARJ04334.1"/>
    </source>
</evidence>
<evidence type="ECO:0000256" key="5">
    <source>
        <dbReference type="ARBA" id="ARBA00013882"/>
    </source>
</evidence>
<keyword evidence="7" id="KW-0808">Transferase</keyword>
<dbReference type="GO" id="GO:0005524">
    <property type="term" value="F:ATP binding"/>
    <property type="evidence" value="ECO:0007669"/>
    <property type="project" value="UniProtKB-KW"/>
</dbReference>
<proteinExistence type="inferred from homology"/>
<dbReference type="GO" id="GO:0005978">
    <property type="term" value="P:glycogen biosynthetic process"/>
    <property type="evidence" value="ECO:0007669"/>
    <property type="project" value="UniProtKB-UniPathway"/>
</dbReference>
<evidence type="ECO:0000256" key="13">
    <source>
        <dbReference type="ARBA" id="ARBA00031251"/>
    </source>
</evidence>
<dbReference type="Gene3D" id="3.90.1200.10">
    <property type="match status" value="1"/>
</dbReference>
<evidence type="ECO:0000256" key="10">
    <source>
        <dbReference type="ARBA" id="ARBA00022840"/>
    </source>
</evidence>
<comment type="catalytic activity">
    <reaction evidence="14">
        <text>D-maltose + ATP = alpha-maltose 1-phosphate + ADP + H(+)</text>
        <dbReference type="Rhea" id="RHEA:31915"/>
        <dbReference type="ChEBI" id="CHEBI:15378"/>
        <dbReference type="ChEBI" id="CHEBI:17306"/>
        <dbReference type="ChEBI" id="CHEBI:30616"/>
        <dbReference type="ChEBI" id="CHEBI:63576"/>
        <dbReference type="ChEBI" id="CHEBI:456216"/>
        <dbReference type="EC" id="2.7.1.175"/>
    </reaction>
</comment>
<protein>
    <recommendedName>
        <fullName evidence="5">Maltokinase</fullName>
        <ecNumber evidence="4">2.7.1.175</ecNumber>
    </recommendedName>
    <alternativeName>
        <fullName evidence="13">Maltose-1-phosphate synthase</fullName>
    </alternativeName>
</protein>
<keyword evidence="10" id="KW-0067">ATP-binding</keyword>
<sequence length="479" mass="51198">MSVPATAFRSDALSGAFTDWMRTRRWFRATASNPALTRVGVWVLPDPKHQVAIEVHLVHDATTDVLYQVPLTARTAPLLGGEDALVEQLPDGVSVYDGPHDPAFARALLTMILTGGRAGDVEPAEGGSPAPSDGRTSAVGRHGHVDTAVRVVGSHVLRGEQSNTSIIIETVHPNGKPATPVICKVFRALSPGDNPDVVIQSALSDAGSRFVPRTIGHVEGAWADPATASRVEGSLAFAQEFIPDVEDAWRVALRAAEHGESFRDAASALGEATAAIHVELARLFDTRRASASDVEAVLTSMRTRAAQAFADAPALAGERDAVAAVQRAAEDAAWPELQRIHGDYHLGQVLAVPGRGWVVLDFEGEPLRPIAERSEPDLALRDVAGMLRSFDYVAGSISSAEQATAEQSEAARAWADEARAAFLEGYAARSGLDLRTQQVLLDALELDKALYEVSYEAQNRPTWLPIPATAVRTLAHRAR</sequence>
<evidence type="ECO:0000256" key="12">
    <source>
        <dbReference type="ARBA" id="ARBA00023277"/>
    </source>
</evidence>
<evidence type="ECO:0000256" key="8">
    <source>
        <dbReference type="ARBA" id="ARBA00022741"/>
    </source>
</evidence>